<feature type="compositionally biased region" description="Basic residues" evidence="1">
    <location>
        <begin position="162"/>
        <end position="172"/>
    </location>
</feature>
<sequence length="200" mass="23067">MVDLSHSIREPGFSFDVNMAGFVIRHGKDKAESSHSRGKDKEEAVPRDRPQDDDRRYLTEEENETAKRRTNEVSVFERLGPLPPHNKRAESSQEEDFEESDGEEDRYHRPRWCPDGLSHSQKRRVQRLRNLEEAEAQYLYTLRRARPDLAAKIQQTLETKARPPKKVWRPKQAKADAQASADADAEASADTNMVSVIRTE</sequence>
<gene>
    <name evidence="2" type="ORF">QYE76_022861</name>
</gene>
<evidence type="ECO:0000313" key="3">
    <source>
        <dbReference type="Proteomes" id="UP001231189"/>
    </source>
</evidence>
<keyword evidence="3" id="KW-1185">Reference proteome</keyword>
<dbReference type="Proteomes" id="UP001231189">
    <property type="component" value="Unassembled WGS sequence"/>
</dbReference>
<evidence type="ECO:0000256" key="1">
    <source>
        <dbReference type="SAM" id="MobiDB-lite"/>
    </source>
</evidence>
<proteinExistence type="predicted"/>
<dbReference type="EMBL" id="JAUUTY010000006">
    <property type="protein sequence ID" value="KAK1617344.1"/>
    <property type="molecule type" value="Genomic_DNA"/>
</dbReference>
<dbReference type="AlphaFoldDB" id="A0AAD8VS90"/>
<feature type="compositionally biased region" description="Basic and acidic residues" evidence="1">
    <location>
        <begin position="29"/>
        <end position="71"/>
    </location>
</feature>
<protein>
    <submittedName>
        <fullName evidence="2">Uncharacterized protein</fullName>
    </submittedName>
</protein>
<organism evidence="2 3">
    <name type="scientific">Lolium multiflorum</name>
    <name type="common">Italian ryegrass</name>
    <name type="synonym">Lolium perenne subsp. multiflorum</name>
    <dbReference type="NCBI Taxonomy" id="4521"/>
    <lineage>
        <taxon>Eukaryota</taxon>
        <taxon>Viridiplantae</taxon>
        <taxon>Streptophyta</taxon>
        <taxon>Embryophyta</taxon>
        <taxon>Tracheophyta</taxon>
        <taxon>Spermatophyta</taxon>
        <taxon>Magnoliopsida</taxon>
        <taxon>Liliopsida</taxon>
        <taxon>Poales</taxon>
        <taxon>Poaceae</taxon>
        <taxon>BOP clade</taxon>
        <taxon>Pooideae</taxon>
        <taxon>Poodae</taxon>
        <taxon>Poeae</taxon>
        <taxon>Poeae Chloroplast Group 2 (Poeae type)</taxon>
        <taxon>Loliodinae</taxon>
        <taxon>Loliinae</taxon>
        <taxon>Lolium</taxon>
    </lineage>
</organism>
<reference evidence="2" key="1">
    <citation type="submission" date="2023-07" db="EMBL/GenBank/DDBJ databases">
        <title>A chromosome-level genome assembly of Lolium multiflorum.</title>
        <authorList>
            <person name="Chen Y."/>
            <person name="Copetti D."/>
            <person name="Kolliker R."/>
            <person name="Studer B."/>
        </authorList>
    </citation>
    <scope>NUCLEOTIDE SEQUENCE</scope>
    <source>
        <strain evidence="2">02402/16</strain>
        <tissue evidence="2">Leaf</tissue>
    </source>
</reference>
<feature type="region of interest" description="Disordered" evidence="1">
    <location>
        <begin position="156"/>
        <end position="200"/>
    </location>
</feature>
<evidence type="ECO:0000313" key="2">
    <source>
        <dbReference type="EMBL" id="KAK1617344.1"/>
    </source>
</evidence>
<accession>A0AAD8VS90</accession>
<name>A0AAD8VS90_LOLMU</name>
<feature type="region of interest" description="Disordered" evidence="1">
    <location>
        <begin position="28"/>
        <end position="124"/>
    </location>
</feature>
<comment type="caution">
    <text evidence="2">The sequence shown here is derived from an EMBL/GenBank/DDBJ whole genome shotgun (WGS) entry which is preliminary data.</text>
</comment>
<feature type="compositionally biased region" description="Acidic residues" evidence="1">
    <location>
        <begin position="92"/>
        <end position="104"/>
    </location>
</feature>
<feature type="compositionally biased region" description="Low complexity" evidence="1">
    <location>
        <begin position="175"/>
        <end position="190"/>
    </location>
</feature>